<sequence>EQDADGLTKITTDTYQYQKLDAAAGSELSGSTLVIKAGDDVTIQASSAAADQDITISGDNVTIQAAEENSSNEYRESVKKTGFSLSFDGGLNV</sequence>
<comment type="caution">
    <text evidence="1">The sequence shown here is derived from an EMBL/GenBank/DDBJ whole genome shotgun (WGS) entry which is preliminary data.</text>
</comment>
<evidence type="ECO:0000313" key="2">
    <source>
        <dbReference type="Proteomes" id="UP000003240"/>
    </source>
</evidence>
<organism evidence="1 2">
    <name type="scientific">Acetonema longum DSM 6540</name>
    <dbReference type="NCBI Taxonomy" id="1009370"/>
    <lineage>
        <taxon>Bacteria</taxon>
        <taxon>Bacillati</taxon>
        <taxon>Bacillota</taxon>
        <taxon>Negativicutes</taxon>
        <taxon>Acetonemataceae</taxon>
        <taxon>Acetonema</taxon>
    </lineage>
</organism>
<keyword evidence="2" id="KW-1185">Reference proteome</keyword>
<feature type="non-terminal residue" evidence="1">
    <location>
        <position position="1"/>
    </location>
</feature>
<name>F7NLV1_9FIRM</name>
<protein>
    <submittedName>
        <fullName evidence="1">Uncharacterized protein</fullName>
    </submittedName>
</protein>
<dbReference type="RefSeq" id="WP_004097169.1">
    <property type="nucleotide sequence ID" value="NZ_AFGF01000145.1"/>
</dbReference>
<evidence type="ECO:0000313" key="1">
    <source>
        <dbReference type="EMBL" id="EGO62981.1"/>
    </source>
</evidence>
<proteinExistence type="predicted"/>
<dbReference type="InterPro" id="IPR025157">
    <property type="entry name" value="Hemagglutinin_rpt"/>
</dbReference>
<dbReference type="EMBL" id="AFGF01000145">
    <property type="protein sequence ID" value="EGO62981.1"/>
    <property type="molecule type" value="Genomic_DNA"/>
</dbReference>
<accession>F7NLV1</accession>
<dbReference type="GO" id="GO:0003824">
    <property type="term" value="F:catalytic activity"/>
    <property type="evidence" value="ECO:0007669"/>
    <property type="project" value="UniProtKB-ARBA"/>
</dbReference>
<gene>
    <name evidence="1" type="ORF">ALO_15377</name>
</gene>
<dbReference type="AlphaFoldDB" id="F7NLV1"/>
<dbReference type="Proteomes" id="UP000003240">
    <property type="component" value="Unassembled WGS sequence"/>
</dbReference>
<dbReference type="Pfam" id="PF13332">
    <property type="entry name" value="Fil_haemagg_2"/>
    <property type="match status" value="1"/>
</dbReference>
<feature type="non-terminal residue" evidence="1">
    <location>
        <position position="93"/>
    </location>
</feature>
<reference evidence="1 2" key="1">
    <citation type="journal article" date="2011" name="EMBO J.">
        <title>Structural diversity of bacterial flagellar motors.</title>
        <authorList>
            <person name="Chen S."/>
            <person name="Beeby M."/>
            <person name="Murphy G.E."/>
            <person name="Leadbetter J.R."/>
            <person name="Hendrixson D.R."/>
            <person name="Briegel A."/>
            <person name="Li Z."/>
            <person name="Shi J."/>
            <person name="Tocheva E.I."/>
            <person name="Muller A."/>
            <person name="Dobro M.J."/>
            <person name="Jensen G.J."/>
        </authorList>
    </citation>
    <scope>NUCLEOTIDE SEQUENCE [LARGE SCALE GENOMIC DNA]</scope>
    <source>
        <strain evidence="1 2">DSM 6540</strain>
    </source>
</reference>